<dbReference type="PANTHER" id="PTHR21310">
    <property type="entry name" value="AMINOGLYCOSIDE PHOSPHOTRANSFERASE-RELATED-RELATED"/>
    <property type="match status" value="1"/>
</dbReference>
<reference evidence="2" key="1">
    <citation type="journal article" date="2014" name="Int. J. Syst. Evol. Microbiol.">
        <title>Complete genome sequence of Corynebacterium casei LMG S-19264T (=DSM 44701T), isolated from a smear-ripened cheese.</title>
        <authorList>
            <consortium name="US DOE Joint Genome Institute (JGI-PGF)"/>
            <person name="Walter F."/>
            <person name="Albersmeier A."/>
            <person name="Kalinowski J."/>
            <person name="Ruckert C."/>
        </authorList>
    </citation>
    <scope>NUCLEOTIDE SEQUENCE</scope>
    <source>
        <strain evidence="2">JCM 3313</strain>
    </source>
</reference>
<evidence type="ECO:0000313" key="3">
    <source>
        <dbReference type="Proteomes" id="UP000639606"/>
    </source>
</evidence>
<dbReference type="AlphaFoldDB" id="A0A918AN91"/>
<evidence type="ECO:0000259" key="1">
    <source>
        <dbReference type="Pfam" id="PF01636"/>
    </source>
</evidence>
<proteinExistence type="predicted"/>
<dbReference type="Gene3D" id="3.90.1200.10">
    <property type="match status" value="1"/>
</dbReference>
<comment type="caution">
    <text evidence="2">The sequence shown here is derived from an EMBL/GenBank/DDBJ whole genome shotgun (WGS) entry which is preliminary data.</text>
</comment>
<protein>
    <submittedName>
        <fullName evidence="2">Phosphotransferase</fullName>
    </submittedName>
</protein>
<dbReference type="InterPro" id="IPR011009">
    <property type="entry name" value="Kinase-like_dom_sf"/>
</dbReference>
<dbReference type="PANTHER" id="PTHR21310:SF42">
    <property type="entry name" value="BIFUNCTIONAL AAC_APH"/>
    <property type="match status" value="1"/>
</dbReference>
<name>A0A918AN91_9PSEU</name>
<dbReference type="Proteomes" id="UP000639606">
    <property type="component" value="Unassembled WGS sequence"/>
</dbReference>
<dbReference type="SUPFAM" id="SSF56112">
    <property type="entry name" value="Protein kinase-like (PK-like)"/>
    <property type="match status" value="1"/>
</dbReference>
<gene>
    <name evidence="2" type="ORF">GCM10010185_35960</name>
</gene>
<reference evidence="2" key="2">
    <citation type="submission" date="2020-09" db="EMBL/GenBank/DDBJ databases">
        <authorList>
            <person name="Sun Q."/>
            <person name="Ohkuma M."/>
        </authorList>
    </citation>
    <scope>NUCLEOTIDE SEQUENCE</scope>
    <source>
        <strain evidence="2">JCM 3313</strain>
    </source>
</reference>
<dbReference type="RefSeq" id="WP_189224425.1">
    <property type="nucleotide sequence ID" value="NZ_BMRG01000006.1"/>
</dbReference>
<sequence length="287" mass="30927">MHVGELAVDVGLVRRLLAGQFPRWADLDLTPVASTGTVNALFRLGDELVVRLPRVPWGVSDVAKEHRWLPRLAPLLPVPVPEVLGRGEPADHYPWPWSVCRWLDGQPPRTGGEALARDLAGFLAALRRADPEGAPDAHRGGPLRDLDAPTREAIRALRGEIDADAATAVWEQALAAPAWTGAPVWVHADLMPGNLLASGDRLTAVIDFGTAGVGDPACDLIAAWYLLTPSAREAFRAALAPDEATWTRGRGRALSMALIQLPYYRDTNPAIAAQARRAIRESTAPES</sequence>
<dbReference type="InterPro" id="IPR002575">
    <property type="entry name" value="Aminoglycoside_PTrfase"/>
</dbReference>
<feature type="domain" description="Aminoglycoside phosphotransferase" evidence="1">
    <location>
        <begin position="36"/>
        <end position="250"/>
    </location>
</feature>
<dbReference type="Gene3D" id="3.30.200.20">
    <property type="entry name" value="Phosphorylase Kinase, domain 1"/>
    <property type="match status" value="1"/>
</dbReference>
<keyword evidence="3" id="KW-1185">Reference proteome</keyword>
<accession>A0A918AN91</accession>
<dbReference type="CDD" id="cd05155">
    <property type="entry name" value="APH_ChoK_like_1"/>
    <property type="match status" value="1"/>
</dbReference>
<dbReference type="EMBL" id="BMRG01000006">
    <property type="protein sequence ID" value="GGP60346.1"/>
    <property type="molecule type" value="Genomic_DNA"/>
</dbReference>
<organism evidence="2 3">
    <name type="scientific">Saccharothrix coeruleofusca</name>
    <dbReference type="NCBI Taxonomy" id="33919"/>
    <lineage>
        <taxon>Bacteria</taxon>
        <taxon>Bacillati</taxon>
        <taxon>Actinomycetota</taxon>
        <taxon>Actinomycetes</taxon>
        <taxon>Pseudonocardiales</taxon>
        <taxon>Pseudonocardiaceae</taxon>
        <taxon>Saccharothrix</taxon>
    </lineage>
</organism>
<evidence type="ECO:0000313" key="2">
    <source>
        <dbReference type="EMBL" id="GGP60346.1"/>
    </source>
</evidence>
<dbReference type="InterPro" id="IPR051678">
    <property type="entry name" value="AGP_Transferase"/>
</dbReference>
<dbReference type="Pfam" id="PF01636">
    <property type="entry name" value="APH"/>
    <property type="match status" value="1"/>
</dbReference>